<dbReference type="Proteomes" id="UP000799772">
    <property type="component" value="Unassembled WGS sequence"/>
</dbReference>
<reference evidence="1" key="1">
    <citation type="journal article" date="2020" name="Stud. Mycol.">
        <title>101 Dothideomycetes genomes: a test case for predicting lifestyles and emergence of pathogens.</title>
        <authorList>
            <person name="Haridas S."/>
            <person name="Albert R."/>
            <person name="Binder M."/>
            <person name="Bloem J."/>
            <person name="Labutti K."/>
            <person name="Salamov A."/>
            <person name="Andreopoulos B."/>
            <person name="Baker S."/>
            <person name="Barry K."/>
            <person name="Bills G."/>
            <person name="Bluhm B."/>
            <person name="Cannon C."/>
            <person name="Castanera R."/>
            <person name="Culley D."/>
            <person name="Daum C."/>
            <person name="Ezra D."/>
            <person name="Gonzalez J."/>
            <person name="Henrissat B."/>
            <person name="Kuo A."/>
            <person name="Liang C."/>
            <person name="Lipzen A."/>
            <person name="Lutzoni F."/>
            <person name="Magnuson J."/>
            <person name="Mondo S."/>
            <person name="Nolan M."/>
            <person name="Ohm R."/>
            <person name="Pangilinan J."/>
            <person name="Park H.-J."/>
            <person name="Ramirez L."/>
            <person name="Alfaro M."/>
            <person name="Sun H."/>
            <person name="Tritt A."/>
            <person name="Yoshinaga Y."/>
            <person name="Zwiers L.-H."/>
            <person name="Turgeon B."/>
            <person name="Goodwin S."/>
            <person name="Spatafora J."/>
            <person name="Crous P."/>
            <person name="Grigoriev I."/>
        </authorList>
    </citation>
    <scope>NUCLEOTIDE SEQUENCE</scope>
    <source>
        <strain evidence="1">CBS 133067</strain>
    </source>
</reference>
<name>A0A9P4ISM8_9PEZI</name>
<feature type="non-terminal residue" evidence="1">
    <location>
        <position position="1"/>
    </location>
</feature>
<organism evidence="1 2">
    <name type="scientific">Rhizodiscina lignyota</name>
    <dbReference type="NCBI Taxonomy" id="1504668"/>
    <lineage>
        <taxon>Eukaryota</taxon>
        <taxon>Fungi</taxon>
        <taxon>Dikarya</taxon>
        <taxon>Ascomycota</taxon>
        <taxon>Pezizomycotina</taxon>
        <taxon>Dothideomycetes</taxon>
        <taxon>Pleosporomycetidae</taxon>
        <taxon>Aulographales</taxon>
        <taxon>Rhizodiscinaceae</taxon>
        <taxon>Rhizodiscina</taxon>
    </lineage>
</organism>
<dbReference type="EMBL" id="ML978121">
    <property type="protein sequence ID" value="KAF2105124.1"/>
    <property type="molecule type" value="Genomic_DNA"/>
</dbReference>
<dbReference type="OrthoDB" id="5280080at2759"/>
<feature type="non-terminal residue" evidence="1">
    <location>
        <position position="99"/>
    </location>
</feature>
<gene>
    <name evidence="1" type="ORF">NA57DRAFT_13480</name>
</gene>
<evidence type="ECO:0000313" key="1">
    <source>
        <dbReference type="EMBL" id="KAF2105124.1"/>
    </source>
</evidence>
<sequence length="99" mass="11799">STWHSLDRDAYCNLKKATIFTRLYVRHSADQVKSVLMRLFDQHCVLAHHNIILLFHDDQETHTRQQEMLFEMLKMFRMTADIQRSKFDAESPKDAGFEL</sequence>
<dbReference type="AlphaFoldDB" id="A0A9P4ISM8"/>
<protein>
    <submittedName>
        <fullName evidence="1">Uncharacterized protein</fullName>
    </submittedName>
</protein>
<proteinExistence type="predicted"/>
<keyword evidence="2" id="KW-1185">Reference proteome</keyword>
<comment type="caution">
    <text evidence="1">The sequence shown here is derived from an EMBL/GenBank/DDBJ whole genome shotgun (WGS) entry which is preliminary data.</text>
</comment>
<accession>A0A9P4ISM8</accession>
<evidence type="ECO:0000313" key="2">
    <source>
        <dbReference type="Proteomes" id="UP000799772"/>
    </source>
</evidence>